<dbReference type="SUPFAM" id="SSF54106">
    <property type="entry name" value="LysM domain"/>
    <property type="match status" value="1"/>
</dbReference>
<evidence type="ECO:0000313" key="4">
    <source>
        <dbReference type="Proteomes" id="UP001243757"/>
    </source>
</evidence>
<dbReference type="Proteomes" id="UP001243757">
    <property type="component" value="Unassembled WGS sequence"/>
</dbReference>
<dbReference type="InterPro" id="IPR018392">
    <property type="entry name" value="LysM"/>
</dbReference>
<comment type="caution">
    <text evidence="3">The sequence shown here is derived from an EMBL/GenBank/DDBJ whole genome shotgun (WGS) entry which is preliminary data.</text>
</comment>
<protein>
    <submittedName>
        <fullName evidence="3">LysM peptidoglycan-binding domain-containing protein</fullName>
    </submittedName>
</protein>
<name>A0ABT7EV58_9RHOB</name>
<evidence type="ECO:0000259" key="2">
    <source>
        <dbReference type="PROSITE" id="PS51782"/>
    </source>
</evidence>
<evidence type="ECO:0000313" key="3">
    <source>
        <dbReference type="EMBL" id="MDK3016228.1"/>
    </source>
</evidence>
<dbReference type="SMART" id="SM00257">
    <property type="entry name" value="LysM"/>
    <property type="match status" value="2"/>
</dbReference>
<dbReference type="InterPro" id="IPR050570">
    <property type="entry name" value="Cell_wall_metabolism_enzyme"/>
</dbReference>
<dbReference type="InterPro" id="IPR036779">
    <property type="entry name" value="LysM_dom_sf"/>
</dbReference>
<feature type="domain" description="LysM" evidence="2">
    <location>
        <begin position="73"/>
        <end position="117"/>
    </location>
</feature>
<dbReference type="InterPro" id="IPR016047">
    <property type="entry name" value="M23ase_b-sheet_dom"/>
</dbReference>
<dbReference type="EMBL" id="JASNJD010000001">
    <property type="protein sequence ID" value="MDK3016228.1"/>
    <property type="molecule type" value="Genomic_DNA"/>
</dbReference>
<dbReference type="SUPFAM" id="SSF51261">
    <property type="entry name" value="Duplicated hybrid motif"/>
    <property type="match status" value="1"/>
</dbReference>
<keyword evidence="4" id="KW-1185">Reference proteome</keyword>
<dbReference type="Pfam" id="PF01476">
    <property type="entry name" value="LysM"/>
    <property type="match status" value="2"/>
</dbReference>
<gene>
    <name evidence="3" type="ORF">QO033_00985</name>
</gene>
<dbReference type="CDD" id="cd12797">
    <property type="entry name" value="M23_peptidase"/>
    <property type="match status" value="1"/>
</dbReference>
<reference evidence="3 4" key="1">
    <citation type="submission" date="2023-05" db="EMBL/GenBank/DDBJ databases">
        <title>Pseudodonghicola sp. nov.</title>
        <authorList>
            <person name="Huang J."/>
        </authorList>
    </citation>
    <scope>NUCLEOTIDE SEQUENCE [LARGE SCALE GENOMIC DNA]</scope>
    <source>
        <strain evidence="3 4">IC7</strain>
    </source>
</reference>
<dbReference type="Pfam" id="PF01551">
    <property type="entry name" value="Peptidase_M23"/>
    <property type="match status" value="1"/>
</dbReference>
<proteinExistence type="predicted"/>
<dbReference type="InterPro" id="IPR011055">
    <property type="entry name" value="Dup_hybrid_motif"/>
</dbReference>
<feature type="domain" description="LysM" evidence="2">
    <location>
        <begin position="180"/>
        <end position="224"/>
    </location>
</feature>
<dbReference type="PANTHER" id="PTHR21666:SF270">
    <property type="entry name" value="MUREIN HYDROLASE ACTIVATOR ENVC"/>
    <property type="match status" value="1"/>
</dbReference>
<dbReference type="Gene3D" id="2.70.70.10">
    <property type="entry name" value="Glucose Permease (Domain IIA)"/>
    <property type="match status" value="1"/>
</dbReference>
<dbReference type="CDD" id="cd00118">
    <property type="entry name" value="LysM"/>
    <property type="match status" value="1"/>
</dbReference>
<dbReference type="RefSeq" id="WP_284479049.1">
    <property type="nucleotide sequence ID" value="NZ_JASNJD010000001.1"/>
</dbReference>
<organism evidence="3 4">
    <name type="scientific">Pseudodonghicola flavimaris</name>
    <dbReference type="NCBI Taxonomy" id="3050036"/>
    <lineage>
        <taxon>Bacteria</taxon>
        <taxon>Pseudomonadati</taxon>
        <taxon>Pseudomonadota</taxon>
        <taxon>Alphaproteobacteria</taxon>
        <taxon>Rhodobacterales</taxon>
        <taxon>Paracoccaceae</taxon>
        <taxon>Pseudodonghicola</taxon>
    </lineage>
</organism>
<feature type="region of interest" description="Disordered" evidence="1">
    <location>
        <begin position="229"/>
        <end position="286"/>
    </location>
</feature>
<dbReference type="Gene3D" id="3.10.350.10">
    <property type="entry name" value="LysM domain"/>
    <property type="match status" value="2"/>
</dbReference>
<feature type="compositionally biased region" description="Low complexity" evidence="1">
    <location>
        <begin position="239"/>
        <end position="249"/>
    </location>
</feature>
<dbReference type="PANTHER" id="PTHR21666">
    <property type="entry name" value="PEPTIDASE-RELATED"/>
    <property type="match status" value="1"/>
</dbReference>
<evidence type="ECO:0000256" key="1">
    <source>
        <dbReference type="SAM" id="MobiDB-lite"/>
    </source>
</evidence>
<sequence>MSFFSPSCAGMTPRRLLPATALLALLAGCSDPMDFDLRGNLGGFSTAEAARAAGTAHRPEPDARGIISYPSYQVAVSRRGDTVASVASRIGVPAGDLARFNGMQPQDALRPGEVLALPGRVSEPPAGSPGSIDIATLAGSAIDAAPDTTPQQVQTAALEPAQNSAGTPAASAPPARVEPIRHKVVRGETAYTISRLYQVPVKALAEWNGLGADFAIREGQYLLIPVKDQPAPRRAAPQTSVTPPGVGSPTPTPPSAVEPLPDEKISATPPEPPKVSVGSPSKASAAAMGMPITGGKIIRAYSKGRNDGIDISGTAGTAVKAAREGTVAAITQDADQVPIIVVRHDANLLTVYANVTEIAVNKGDRVKRGQTLAQLRSGSDAYLHFEVRDGFESVDPAPYLK</sequence>
<accession>A0ABT7EV58</accession>
<dbReference type="PROSITE" id="PS51782">
    <property type="entry name" value="LYSM"/>
    <property type="match status" value="2"/>
</dbReference>